<gene>
    <name evidence="1" type="ORF">CJ030_MR5G003565</name>
</gene>
<sequence length="59" mass="7372">MRARQMEYEALLVKLSDMEQTMREHLWMIEEQQRKKDEELIQMMAEQQCKKNEEHQKMT</sequence>
<accession>A0A6A1VLA3</accession>
<protein>
    <submittedName>
        <fullName evidence="1">Uncharacterized protein</fullName>
    </submittedName>
</protein>
<evidence type="ECO:0000313" key="2">
    <source>
        <dbReference type="Proteomes" id="UP000516437"/>
    </source>
</evidence>
<name>A0A6A1VLA3_9ROSI</name>
<organism evidence="1 2">
    <name type="scientific">Morella rubra</name>
    <name type="common">Chinese bayberry</name>
    <dbReference type="NCBI Taxonomy" id="262757"/>
    <lineage>
        <taxon>Eukaryota</taxon>
        <taxon>Viridiplantae</taxon>
        <taxon>Streptophyta</taxon>
        <taxon>Embryophyta</taxon>
        <taxon>Tracheophyta</taxon>
        <taxon>Spermatophyta</taxon>
        <taxon>Magnoliopsida</taxon>
        <taxon>eudicotyledons</taxon>
        <taxon>Gunneridae</taxon>
        <taxon>Pentapetalae</taxon>
        <taxon>rosids</taxon>
        <taxon>fabids</taxon>
        <taxon>Fagales</taxon>
        <taxon>Myricaceae</taxon>
        <taxon>Morella</taxon>
    </lineage>
</organism>
<reference evidence="1 2" key="1">
    <citation type="journal article" date="2019" name="Plant Biotechnol. J.">
        <title>The red bayberry genome and genetic basis of sex determination.</title>
        <authorList>
            <person name="Jia H.M."/>
            <person name="Jia H.J."/>
            <person name="Cai Q.L."/>
            <person name="Wang Y."/>
            <person name="Zhao H.B."/>
            <person name="Yang W.F."/>
            <person name="Wang G.Y."/>
            <person name="Li Y.H."/>
            <person name="Zhan D.L."/>
            <person name="Shen Y.T."/>
            <person name="Niu Q.F."/>
            <person name="Chang L."/>
            <person name="Qiu J."/>
            <person name="Zhao L."/>
            <person name="Xie H.B."/>
            <person name="Fu W.Y."/>
            <person name="Jin J."/>
            <person name="Li X.W."/>
            <person name="Jiao Y."/>
            <person name="Zhou C.C."/>
            <person name="Tu T."/>
            <person name="Chai C.Y."/>
            <person name="Gao J.L."/>
            <person name="Fan L.J."/>
            <person name="van de Weg E."/>
            <person name="Wang J.Y."/>
            <person name="Gao Z.S."/>
        </authorList>
    </citation>
    <scope>NUCLEOTIDE SEQUENCE [LARGE SCALE GENOMIC DNA]</scope>
    <source>
        <tissue evidence="1">Leaves</tissue>
    </source>
</reference>
<dbReference type="AlphaFoldDB" id="A0A6A1VLA3"/>
<comment type="caution">
    <text evidence="1">The sequence shown here is derived from an EMBL/GenBank/DDBJ whole genome shotgun (WGS) entry which is preliminary data.</text>
</comment>
<dbReference type="Proteomes" id="UP000516437">
    <property type="component" value="Chromosome 5"/>
</dbReference>
<keyword evidence="2" id="KW-1185">Reference proteome</keyword>
<proteinExistence type="predicted"/>
<dbReference type="EMBL" id="RXIC02000023">
    <property type="protein sequence ID" value="KAB1213365.1"/>
    <property type="molecule type" value="Genomic_DNA"/>
</dbReference>
<evidence type="ECO:0000313" key="1">
    <source>
        <dbReference type="EMBL" id="KAB1213365.1"/>
    </source>
</evidence>